<protein>
    <submittedName>
        <fullName evidence="2">Uncharacterized protein</fullName>
    </submittedName>
</protein>
<gene>
    <name evidence="2" type="ORF">EGYM00392_LOCUS20583</name>
</gene>
<name>A0A7S1NBI2_9EUGL</name>
<accession>A0A7S1NBI2</accession>
<dbReference type="EMBL" id="HBGA01055906">
    <property type="protein sequence ID" value="CAD9009488.1"/>
    <property type="molecule type" value="Transcribed_RNA"/>
</dbReference>
<reference evidence="2" key="1">
    <citation type="submission" date="2021-01" db="EMBL/GenBank/DDBJ databases">
        <authorList>
            <person name="Corre E."/>
            <person name="Pelletier E."/>
            <person name="Niang G."/>
            <person name="Scheremetjew M."/>
            <person name="Finn R."/>
            <person name="Kale V."/>
            <person name="Holt S."/>
            <person name="Cochrane G."/>
            <person name="Meng A."/>
            <person name="Brown T."/>
            <person name="Cohen L."/>
        </authorList>
    </citation>
    <scope>NUCLEOTIDE SEQUENCE</scope>
    <source>
        <strain evidence="2">NIES-381</strain>
    </source>
</reference>
<organism evidence="2">
    <name type="scientific">Eutreptiella gymnastica</name>
    <dbReference type="NCBI Taxonomy" id="73025"/>
    <lineage>
        <taxon>Eukaryota</taxon>
        <taxon>Discoba</taxon>
        <taxon>Euglenozoa</taxon>
        <taxon>Euglenida</taxon>
        <taxon>Spirocuta</taxon>
        <taxon>Euglenophyceae</taxon>
        <taxon>Eutreptiales</taxon>
        <taxon>Eutreptiaceae</taxon>
        <taxon>Eutreptiella</taxon>
    </lineage>
</organism>
<dbReference type="AlphaFoldDB" id="A0A7S1NBI2"/>
<sequence>MGGVGHKLTRAIQQGPMVSLQTKTNCPNRGKTWGKRATMGKKGERRENMAMDTCYVKCVPCNMLTLKATTSHVMVSRPTNCIREGVHTTAEGVHNTDDNLSHHLIEGTDWN</sequence>
<evidence type="ECO:0000313" key="2">
    <source>
        <dbReference type="EMBL" id="CAD9009488.1"/>
    </source>
</evidence>
<evidence type="ECO:0000256" key="1">
    <source>
        <dbReference type="SAM" id="MobiDB-lite"/>
    </source>
</evidence>
<feature type="region of interest" description="Disordered" evidence="1">
    <location>
        <begin position="14"/>
        <end position="44"/>
    </location>
</feature>
<proteinExistence type="predicted"/>